<gene>
    <name evidence="2" type="ORF">RYS15_12195</name>
</gene>
<name>A0ABU3VYU1_9GAMM</name>
<organism evidence="2 3">
    <name type="scientific">Marinobacter xestospongiae</name>
    <dbReference type="NCBI Taxonomy" id="994319"/>
    <lineage>
        <taxon>Bacteria</taxon>
        <taxon>Pseudomonadati</taxon>
        <taxon>Pseudomonadota</taxon>
        <taxon>Gammaproteobacteria</taxon>
        <taxon>Pseudomonadales</taxon>
        <taxon>Marinobacteraceae</taxon>
        <taxon>Marinobacter</taxon>
    </lineage>
</organism>
<proteinExistence type="predicted"/>
<dbReference type="Gene3D" id="3.10.620.30">
    <property type="match status" value="1"/>
</dbReference>
<dbReference type="InterPro" id="IPR038765">
    <property type="entry name" value="Papain-like_cys_pep_sf"/>
</dbReference>
<dbReference type="SUPFAM" id="SSF54001">
    <property type="entry name" value="Cysteine proteinases"/>
    <property type="match status" value="1"/>
</dbReference>
<dbReference type="Proteomes" id="UP001269819">
    <property type="component" value="Unassembled WGS sequence"/>
</dbReference>
<keyword evidence="3" id="KW-1185">Reference proteome</keyword>
<dbReference type="EMBL" id="JAWIIJ010000007">
    <property type="protein sequence ID" value="MDV2079450.1"/>
    <property type="molecule type" value="Genomic_DNA"/>
</dbReference>
<comment type="caution">
    <text evidence="2">The sequence shown here is derived from an EMBL/GenBank/DDBJ whole genome shotgun (WGS) entry which is preliminary data.</text>
</comment>
<dbReference type="Pfam" id="PF01841">
    <property type="entry name" value="Transglut_core"/>
    <property type="match status" value="1"/>
</dbReference>
<dbReference type="PANTHER" id="PTHR33490">
    <property type="entry name" value="BLR5614 PROTEIN-RELATED"/>
    <property type="match status" value="1"/>
</dbReference>
<feature type="domain" description="Transglutaminase-like" evidence="1">
    <location>
        <begin position="34"/>
        <end position="136"/>
    </location>
</feature>
<evidence type="ECO:0000259" key="1">
    <source>
        <dbReference type="Pfam" id="PF01841"/>
    </source>
</evidence>
<protein>
    <submittedName>
        <fullName evidence="2">Transglutaminase-like domain-containing protein</fullName>
    </submittedName>
</protein>
<sequence>MSQNESPYLQPTTMLDFGHPDVQRLVRQQGWRELPEPEVARAIYLFVRDQIPFGYNASDDLSASKVLADGYGQCNTKGTLLMALLRAVGIPARLHGFTIYNELQRGAIPDYLFGLAPDQIIHSWVEARVGGRWLELEGYIIDQRYLARVQRRFSGHRGPFFGFGIASRCLSSPDNEWTGGNTYIQRLGIAQDFGRYQQPDQFYRERGANLSGWKRWAFRYVIRHLINLNVRRIRRGSGLPGTQA</sequence>
<dbReference type="InterPro" id="IPR002931">
    <property type="entry name" value="Transglutaminase-like"/>
</dbReference>
<accession>A0ABU3VYU1</accession>
<evidence type="ECO:0000313" key="3">
    <source>
        <dbReference type="Proteomes" id="UP001269819"/>
    </source>
</evidence>
<reference evidence="2 3" key="1">
    <citation type="submission" date="2023-10" db="EMBL/GenBank/DDBJ databases">
        <title>Characteristics and mechanism of a salt-tolerant marine origin heterotrophic nitrifying- aerobic denitrifying bacteria Marinobacter xestospongiae HN1.</title>
        <authorList>
            <person name="Qi R."/>
        </authorList>
    </citation>
    <scope>NUCLEOTIDE SEQUENCE [LARGE SCALE GENOMIC DNA]</scope>
    <source>
        <strain evidence="2 3">HN1</strain>
    </source>
</reference>
<evidence type="ECO:0000313" key="2">
    <source>
        <dbReference type="EMBL" id="MDV2079450.1"/>
    </source>
</evidence>
<dbReference type="RefSeq" id="WP_316974002.1">
    <property type="nucleotide sequence ID" value="NZ_JAWIIJ010000007.1"/>
</dbReference>